<evidence type="ECO:0000256" key="2">
    <source>
        <dbReference type="ARBA" id="ARBA00022737"/>
    </source>
</evidence>
<dbReference type="GeneTree" id="ENSGT00940000160751"/>
<keyword evidence="6" id="KW-1185">Reference proteome</keyword>
<dbReference type="InterPro" id="IPR020472">
    <property type="entry name" value="WD40_PAC1"/>
</dbReference>
<dbReference type="SMART" id="SM00320">
    <property type="entry name" value="WD40"/>
    <property type="match status" value="11"/>
</dbReference>
<organism evidence="5 6">
    <name type="scientific">Denticeps clupeoides</name>
    <name type="common">denticle herring</name>
    <dbReference type="NCBI Taxonomy" id="299321"/>
    <lineage>
        <taxon>Eukaryota</taxon>
        <taxon>Metazoa</taxon>
        <taxon>Chordata</taxon>
        <taxon>Craniata</taxon>
        <taxon>Vertebrata</taxon>
        <taxon>Euteleostomi</taxon>
        <taxon>Actinopterygii</taxon>
        <taxon>Neopterygii</taxon>
        <taxon>Teleostei</taxon>
        <taxon>Clupei</taxon>
        <taxon>Clupeiformes</taxon>
        <taxon>Denticipitoidei</taxon>
        <taxon>Denticipitidae</taxon>
        <taxon>Denticeps</taxon>
    </lineage>
</organism>
<dbReference type="InterPro" id="IPR051242">
    <property type="entry name" value="WD-EF-hand_domain"/>
</dbReference>
<evidence type="ECO:0000256" key="4">
    <source>
        <dbReference type="SAM" id="MobiDB-lite"/>
    </source>
</evidence>
<dbReference type="InterPro" id="IPR011041">
    <property type="entry name" value="Quinoprot_gluc/sorb_DH_b-prop"/>
</dbReference>
<evidence type="ECO:0008006" key="7">
    <source>
        <dbReference type="Google" id="ProtNLM"/>
    </source>
</evidence>
<proteinExistence type="predicted"/>
<keyword evidence="1 3" id="KW-0853">WD repeat</keyword>
<protein>
    <recommendedName>
        <fullName evidence="7">WD repeat-containing protein 49</fullName>
    </recommendedName>
</protein>
<dbReference type="InterPro" id="IPR015943">
    <property type="entry name" value="WD40/YVTN_repeat-like_dom_sf"/>
</dbReference>
<dbReference type="SUPFAM" id="SSF50952">
    <property type="entry name" value="Soluble quinoprotein glucose dehydrogenase"/>
    <property type="match status" value="1"/>
</dbReference>
<keyword evidence="2" id="KW-0677">Repeat</keyword>
<feature type="repeat" description="WD" evidence="3">
    <location>
        <begin position="457"/>
        <end position="498"/>
    </location>
</feature>
<feature type="repeat" description="WD" evidence="3">
    <location>
        <begin position="743"/>
        <end position="762"/>
    </location>
</feature>
<accession>A0AAY4DDT7</accession>
<dbReference type="PANTHER" id="PTHR44324">
    <property type="entry name" value="WD40 REPEAT DOMAIN 95"/>
    <property type="match status" value="1"/>
</dbReference>
<dbReference type="InterPro" id="IPR036322">
    <property type="entry name" value="WD40_repeat_dom_sf"/>
</dbReference>
<gene>
    <name evidence="5" type="primary">WDR49</name>
</gene>
<dbReference type="InterPro" id="IPR001680">
    <property type="entry name" value="WD40_rpt"/>
</dbReference>
<dbReference type="AlphaFoldDB" id="A0AAY4DDT7"/>
<dbReference type="PROSITE" id="PS50082">
    <property type="entry name" value="WD_REPEATS_2"/>
    <property type="match status" value="4"/>
</dbReference>
<dbReference type="Ensembl" id="ENSDCDT00010053847.1">
    <property type="protein sequence ID" value="ENSDCDP00010043775.1"/>
    <property type="gene ID" value="ENSDCDG00010027234.1"/>
</dbReference>
<evidence type="ECO:0000313" key="5">
    <source>
        <dbReference type="Ensembl" id="ENSDCDP00010043775.1"/>
    </source>
</evidence>
<evidence type="ECO:0000256" key="1">
    <source>
        <dbReference type="ARBA" id="ARBA00022574"/>
    </source>
</evidence>
<dbReference type="SUPFAM" id="SSF50978">
    <property type="entry name" value="WD40 repeat-like"/>
    <property type="match status" value="2"/>
</dbReference>
<dbReference type="Pfam" id="PF00400">
    <property type="entry name" value="WD40"/>
    <property type="match status" value="4"/>
</dbReference>
<reference evidence="5" key="2">
    <citation type="submission" date="2025-08" db="UniProtKB">
        <authorList>
            <consortium name="Ensembl"/>
        </authorList>
    </citation>
    <scope>IDENTIFICATION</scope>
</reference>
<reference evidence="5 6" key="1">
    <citation type="submission" date="2020-06" db="EMBL/GenBank/DDBJ databases">
        <authorList>
            <consortium name="Wellcome Sanger Institute Data Sharing"/>
        </authorList>
    </citation>
    <scope>NUCLEOTIDE SEQUENCE [LARGE SCALE GENOMIC DNA]</scope>
</reference>
<reference evidence="5" key="3">
    <citation type="submission" date="2025-09" db="UniProtKB">
        <authorList>
            <consortium name="Ensembl"/>
        </authorList>
    </citation>
    <scope>IDENTIFICATION</scope>
</reference>
<sequence>METNMETELLESRLRVEDLQKLQKLFLTAADTEEAVRMGRAEFVEKAWSMVGRGSQEEFGHLFDNVDVSREGWLDWPRLASFLLLELSEKEEHARAAAVPRWRPPRMLPVPHRKPIQQITHLPSSGSYLSLSKDAILGIWSDKLDLVKSLRLSNDSVRPKDLWATAMVVLPNVHKIAVAFSSKEVCFYDLLSKQEFNCQYKVQGLNHTPVCLDYWSNPEDPDQAVLSIGDVGRVSALCFRSAQISLFERPSSAVEQDTAVVIRWAELVRGRHWCCSILTHKAHGQDWVRKVRFLPSLEAFLFCTTSGRTNLVMAWREKDTSFLRVTQFHTNGRAICDLDFHPGLNIIATAGLNTHVCLWNPCVTSKPVGILSGHVTSVVAVQFIMGKKQLLSFSKDKVLRLWDVASQLCVQCLASIFPKTQECQTRLFFHEESSRLLLSFNRQLVLLEARKETGRRLTSHEGPVTCVLYNALFRQVISSDTSSTVTCWLMDTGQKVKQFVRCHGDAAVTTMALDETKTRLFTAGADGVVKVWDFNGYCHHKLNAGRDRPVEISQVLVLKRTVLMVGWERIITVFRLCDFSQFFVQPSEWKGGVQHREDILCAAFRAPQMLLTGSYDGEMVVWNNSTEYSLRKLLPNGQHDLKGISDTLEVRTKATPQTCRQRSPRLTPALPPAWQESSVASHSVTRLFFLERSKGVITAGGADLVSCGGSGMVRFWNTVNNSLLAEFVAHQDAGCIIMTVDGSGRYLVTADLDGSVKVWDIEEYCVTPLEGVINQDPKLLSTLHPHINRVTHLETCVHGEQLFLLSASVDCSLVLSYLPGPTVGVFGQEEHWRVSRMVWNYQNEGLVTNQELVGCENPSPSKISPDIDPQICDDPDTTLTAEQELENDLLLKSIVGGGTLGDSSILGRGYDERRGLKRSSHRLTPTKGPTVGTFSGLSIAELETVTELEKPNLLTRPHLYFGKFWSSATPMPRATEAALNKAFEEKSLFFREEKEQMTQGQTGRRKPRAGASGALKVK</sequence>
<feature type="repeat" description="WD" evidence="3">
    <location>
        <begin position="371"/>
        <end position="406"/>
    </location>
</feature>
<dbReference type="PROSITE" id="PS50294">
    <property type="entry name" value="WD_REPEATS_REGION"/>
    <property type="match status" value="1"/>
</dbReference>
<name>A0AAY4DDT7_9TELE</name>
<evidence type="ECO:0000256" key="3">
    <source>
        <dbReference type="PROSITE-ProRule" id="PRU00221"/>
    </source>
</evidence>
<dbReference type="Gene3D" id="2.130.10.10">
    <property type="entry name" value="YVTN repeat-like/Quinoprotein amine dehydrogenase"/>
    <property type="match status" value="3"/>
</dbReference>
<dbReference type="InterPro" id="IPR019775">
    <property type="entry name" value="WD40_repeat_CS"/>
</dbReference>
<dbReference type="PANTHER" id="PTHR44324:SF1">
    <property type="entry name" value="WD REPEAT-CONTAINING PROTEIN 49"/>
    <property type="match status" value="1"/>
</dbReference>
<dbReference type="PROSITE" id="PS00678">
    <property type="entry name" value="WD_REPEATS_1"/>
    <property type="match status" value="2"/>
</dbReference>
<dbReference type="PRINTS" id="PR00320">
    <property type="entry name" value="GPROTEINBRPT"/>
</dbReference>
<evidence type="ECO:0000313" key="6">
    <source>
        <dbReference type="Proteomes" id="UP000694580"/>
    </source>
</evidence>
<feature type="repeat" description="WD" evidence="3">
    <location>
        <begin position="508"/>
        <end position="535"/>
    </location>
</feature>
<feature type="region of interest" description="Disordered" evidence="4">
    <location>
        <begin position="990"/>
        <end position="1018"/>
    </location>
</feature>
<dbReference type="Proteomes" id="UP000694580">
    <property type="component" value="Chromosome 19"/>
</dbReference>